<evidence type="ECO:0000313" key="2">
    <source>
        <dbReference type="Proteomes" id="UP001189429"/>
    </source>
</evidence>
<dbReference type="PANTHER" id="PTHR37490:SF2">
    <property type="match status" value="1"/>
</dbReference>
<accession>A0ABN9T6N7</accession>
<dbReference type="Proteomes" id="UP001189429">
    <property type="component" value="Unassembled WGS sequence"/>
</dbReference>
<proteinExistence type="predicted"/>
<reference evidence="1" key="1">
    <citation type="submission" date="2023-10" db="EMBL/GenBank/DDBJ databases">
        <authorList>
            <person name="Chen Y."/>
            <person name="Shah S."/>
            <person name="Dougan E. K."/>
            <person name="Thang M."/>
            <person name="Chan C."/>
        </authorList>
    </citation>
    <scope>NUCLEOTIDE SEQUENCE [LARGE SCALE GENOMIC DNA]</scope>
</reference>
<sequence length="393" mass="43087">RRADRFYRGPARASVPPLEDAAWLVLGTSLEQRGGLAQDCPGLVVTALLLLAEATAFSGSPAAGAYAQEAEGYALALERRSPEQFQIMLDMFPVQEAWSSLQKAWPWLQGLSAAPGGSAGPTVDIVVARCKSSLRWLWELDLPERARVLVYDKCGSGLDDFESETAGLRGAVAAVEYVPAPEQGALGLMTAECTAYLAHIVRALRAGDLADYTLFVHDDGPRHIRTSLLNLALRGLRIGSYSSPFLHLVHERYPAFRTPCLRAVFQQVFGQELNGSLSSYCCAHFIVGRGRIQARDRGFYEDLARLISDAPYAREQGGACNVGSKPCYVMEFLWHVIFGEPGELLPRAEDPSLPLALRYEGGRATRLPSPLRVTPYMALFQPSRYSDLLVRQG</sequence>
<gene>
    <name evidence="1" type="ORF">PCOR1329_LOCUS36092</name>
</gene>
<name>A0ABN9T6N7_9DINO</name>
<dbReference type="InterPro" id="IPR021838">
    <property type="entry name" value="DUF3431"/>
</dbReference>
<dbReference type="PANTHER" id="PTHR37490">
    <property type="entry name" value="EXPRESSED PROTEIN"/>
    <property type="match status" value="1"/>
</dbReference>
<feature type="non-terminal residue" evidence="1">
    <location>
        <position position="1"/>
    </location>
</feature>
<dbReference type="Pfam" id="PF11913">
    <property type="entry name" value="DUF3431"/>
    <property type="match status" value="1"/>
</dbReference>
<dbReference type="EMBL" id="CAUYUJ010014396">
    <property type="protein sequence ID" value="CAK0840730.1"/>
    <property type="molecule type" value="Genomic_DNA"/>
</dbReference>
<protein>
    <submittedName>
        <fullName evidence="1">Uncharacterized protein</fullName>
    </submittedName>
</protein>
<keyword evidence="2" id="KW-1185">Reference proteome</keyword>
<evidence type="ECO:0000313" key="1">
    <source>
        <dbReference type="EMBL" id="CAK0840730.1"/>
    </source>
</evidence>
<comment type="caution">
    <text evidence="1">The sequence shown here is derived from an EMBL/GenBank/DDBJ whole genome shotgun (WGS) entry which is preliminary data.</text>
</comment>
<organism evidence="1 2">
    <name type="scientific">Prorocentrum cordatum</name>
    <dbReference type="NCBI Taxonomy" id="2364126"/>
    <lineage>
        <taxon>Eukaryota</taxon>
        <taxon>Sar</taxon>
        <taxon>Alveolata</taxon>
        <taxon>Dinophyceae</taxon>
        <taxon>Prorocentrales</taxon>
        <taxon>Prorocentraceae</taxon>
        <taxon>Prorocentrum</taxon>
    </lineage>
</organism>